<dbReference type="GeneID" id="105178462"/>
<dbReference type="GO" id="GO:0005506">
    <property type="term" value="F:iron ion binding"/>
    <property type="evidence" value="ECO:0007669"/>
    <property type="project" value="InterPro"/>
</dbReference>
<accession>A0A6I9UFS5</accession>
<dbReference type="GO" id="GO:0004497">
    <property type="term" value="F:monooxygenase activity"/>
    <property type="evidence" value="ECO:0007669"/>
    <property type="project" value="UniProtKB-KW"/>
</dbReference>
<gene>
    <name evidence="12" type="primary">LOC105178462</name>
</gene>
<comment type="similarity">
    <text evidence="2 9">Belongs to the cytochrome P450 family.</text>
</comment>
<evidence type="ECO:0000256" key="8">
    <source>
        <dbReference type="PIRSR" id="PIRSR602401-1"/>
    </source>
</evidence>
<name>A0A6I9UFS5_SESIN</name>
<dbReference type="GO" id="GO:0016020">
    <property type="term" value="C:membrane"/>
    <property type="evidence" value="ECO:0007669"/>
    <property type="project" value="UniProtKB-SubCell"/>
</dbReference>
<keyword evidence="11" id="KW-1185">Reference proteome</keyword>
<dbReference type="Proteomes" id="UP000504604">
    <property type="component" value="Linkage group LG16"/>
</dbReference>
<dbReference type="InterPro" id="IPR017972">
    <property type="entry name" value="Cyt_P450_CS"/>
</dbReference>
<dbReference type="GO" id="GO:0016705">
    <property type="term" value="F:oxidoreductase activity, acting on paired donors, with incorporation or reduction of molecular oxygen"/>
    <property type="evidence" value="ECO:0007669"/>
    <property type="project" value="InterPro"/>
</dbReference>
<dbReference type="GO" id="GO:0020037">
    <property type="term" value="F:heme binding"/>
    <property type="evidence" value="ECO:0007669"/>
    <property type="project" value="InterPro"/>
</dbReference>
<evidence type="ECO:0000256" key="4">
    <source>
        <dbReference type="ARBA" id="ARBA00022723"/>
    </source>
</evidence>
<dbReference type="PRINTS" id="PR00385">
    <property type="entry name" value="P450"/>
</dbReference>
<dbReference type="Gene3D" id="1.10.630.10">
    <property type="entry name" value="Cytochrome P450"/>
    <property type="match status" value="1"/>
</dbReference>
<evidence type="ECO:0000256" key="10">
    <source>
        <dbReference type="SAM" id="Phobius"/>
    </source>
</evidence>
<proteinExistence type="inferred from homology"/>
<comment type="subcellular location">
    <subcellularLocation>
        <location evidence="1">Membrane</location>
        <topology evidence="1">Single-pass membrane protein</topology>
    </subcellularLocation>
</comment>
<feature type="binding site" description="axial binding residue" evidence="8">
    <location>
        <position position="483"/>
    </location>
    <ligand>
        <name>heme</name>
        <dbReference type="ChEBI" id="CHEBI:30413"/>
    </ligand>
    <ligandPart>
        <name>Fe</name>
        <dbReference type="ChEBI" id="CHEBI:18248"/>
    </ligandPart>
</feature>
<dbReference type="PROSITE" id="PS00086">
    <property type="entry name" value="CYTOCHROME_P450"/>
    <property type="match status" value="1"/>
</dbReference>
<keyword evidence="5 9" id="KW-0560">Oxidoreductase</keyword>
<evidence type="ECO:0000256" key="3">
    <source>
        <dbReference type="ARBA" id="ARBA00022617"/>
    </source>
</evidence>
<feature type="transmembrane region" description="Helical" evidence="10">
    <location>
        <begin position="38"/>
        <end position="56"/>
    </location>
</feature>
<dbReference type="InterPro" id="IPR001128">
    <property type="entry name" value="Cyt_P450"/>
</dbReference>
<dbReference type="PRINTS" id="PR00463">
    <property type="entry name" value="EP450I"/>
</dbReference>
<comment type="cofactor">
    <cofactor evidence="8">
        <name>heme</name>
        <dbReference type="ChEBI" id="CHEBI:30413"/>
    </cofactor>
</comment>
<dbReference type="InterPro" id="IPR002401">
    <property type="entry name" value="Cyt_P450_E_grp-I"/>
</dbReference>
<dbReference type="PANTHER" id="PTHR47950">
    <property type="entry name" value="CYTOCHROME P450, FAMILY 76, SUBFAMILY C, POLYPEPTIDE 5-RELATED"/>
    <property type="match status" value="1"/>
</dbReference>
<dbReference type="InParanoid" id="A0A6I9UFS5"/>
<keyword evidence="10" id="KW-0472">Membrane</keyword>
<evidence type="ECO:0000256" key="2">
    <source>
        <dbReference type="ARBA" id="ARBA00010617"/>
    </source>
</evidence>
<sequence>MRRTISSAQLIKTGVITIGIFVEVAFNKSIFPSHMDSMWIFLVWCIGILGPVLFLFCRQRCSTSGGLPPGPPGWPVVGNMFDLGSMPHKTVAGLKKDYGPVVWLRIGSINTVALLTAKAAAELFKNHDANFAERTITEVMKVHDFHKTALSLSPYGSYWRVMKRIMTVEMLVQKRIKETEPIRRRCIGDMVEWINKEAKAAAGGESGRIHVARFVFLASFNMLGNLMLSRDLVSPESVEGSEFFAAMIELMEWSGHPNIVDLFPWLKWLDPQGLRRNAERGMARTLKIVGRFVAERLKERQLGGGAGKDFLEVLLECEGNRNDDQRHNISEHELNVIITEVFLAGSETTSSSIEWAMVELLSHPEIMRKAKNELARVVGKSNKFEESHIESLPYLQAVLKETLRLHPPIPFLVPRRAIQETNFMGYQIPKNTQLFVNAWSIGRDPECWDDPLSFKPERFLGSKIDYKGQNFELIPFGAGRRICAGIPLAHRMLHLLLGSLLHEFDWRVDEIGKNAMTDTRERMGVTVRKVVPLEAIPRRCSTNFPSE</sequence>
<keyword evidence="4 8" id="KW-0479">Metal-binding</keyword>
<keyword evidence="3 8" id="KW-0349">Heme</keyword>
<keyword evidence="6 8" id="KW-0408">Iron</keyword>
<evidence type="ECO:0000256" key="7">
    <source>
        <dbReference type="ARBA" id="ARBA00023033"/>
    </source>
</evidence>
<dbReference type="Pfam" id="PF00067">
    <property type="entry name" value="p450"/>
    <property type="match status" value="1"/>
</dbReference>
<dbReference type="RefSeq" id="XP_011100232.1">
    <property type="nucleotide sequence ID" value="XM_011101930.2"/>
</dbReference>
<keyword evidence="7 9" id="KW-0503">Monooxygenase</keyword>
<evidence type="ECO:0000313" key="12">
    <source>
        <dbReference type="RefSeq" id="XP_011100232.1"/>
    </source>
</evidence>
<keyword evidence="10" id="KW-1133">Transmembrane helix</keyword>
<dbReference type="FunFam" id="1.10.630.10:FF:000007">
    <property type="entry name" value="Cytochrome P450 76C4"/>
    <property type="match status" value="1"/>
</dbReference>
<dbReference type="KEGG" id="sind:105178462"/>
<dbReference type="SUPFAM" id="SSF48264">
    <property type="entry name" value="Cytochrome P450"/>
    <property type="match status" value="1"/>
</dbReference>
<feature type="transmembrane region" description="Helical" evidence="10">
    <location>
        <begin position="6"/>
        <end position="26"/>
    </location>
</feature>
<dbReference type="CDD" id="cd11073">
    <property type="entry name" value="CYP76-like"/>
    <property type="match status" value="1"/>
</dbReference>
<evidence type="ECO:0000256" key="9">
    <source>
        <dbReference type="RuleBase" id="RU000461"/>
    </source>
</evidence>
<organism evidence="11 12">
    <name type="scientific">Sesamum indicum</name>
    <name type="common">Oriental sesame</name>
    <name type="synonym">Sesamum orientale</name>
    <dbReference type="NCBI Taxonomy" id="4182"/>
    <lineage>
        <taxon>Eukaryota</taxon>
        <taxon>Viridiplantae</taxon>
        <taxon>Streptophyta</taxon>
        <taxon>Embryophyta</taxon>
        <taxon>Tracheophyta</taxon>
        <taxon>Spermatophyta</taxon>
        <taxon>Magnoliopsida</taxon>
        <taxon>eudicotyledons</taxon>
        <taxon>Gunneridae</taxon>
        <taxon>Pentapetalae</taxon>
        <taxon>asterids</taxon>
        <taxon>lamiids</taxon>
        <taxon>Lamiales</taxon>
        <taxon>Pedaliaceae</taxon>
        <taxon>Sesamum</taxon>
    </lineage>
</organism>
<evidence type="ECO:0000256" key="5">
    <source>
        <dbReference type="ARBA" id="ARBA00023002"/>
    </source>
</evidence>
<protein>
    <submittedName>
        <fullName evidence="12">Cytochrome P450 76A2-like</fullName>
    </submittedName>
</protein>
<reference evidence="12" key="1">
    <citation type="submission" date="2025-08" db="UniProtKB">
        <authorList>
            <consortium name="RefSeq"/>
        </authorList>
    </citation>
    <scope>IDENTIFICATION</scope>
</reference>
<evidence type="ECO:0000313" key="11">
    <source>
        <dbReference type="Proteomes" id="UP000504604"/>
    </source>
</evidence>
<dbReference type="InterPro" id="IPR036396">
    <property type="entry name" value="Cyt_P450_sf"/>
</dbReference>
<dbReference type="AlphaFoldDB" id="A0A6I9UFS5"/>
<dbReference type="OrthoDB" id="1055148at2759"/>
<dbReference type="PANTHER" id="PTHR47950:SF14">
    <property type="entry name" value="CYTOCHROME P450 76A2-LIKE ISOFORM X1"/>
    <property type="match status" value="1"/>
</dbReference>
<evidence type="ECO:0000256" key="6">
    <source>
        <dbReference type="ARBA" id="ARBA00023004"/>
    </source>
</evidence>
<keyword evidence="10" id="KW-0812">Transmembrane</keyword>
<evidence type="ECO:0000256" key="1">
    <source>
        <dbReference type="ARBA" id="ARBA00004167"/>
    </source>
</evidence>